<gene>
    <name evidence="2" type="ORF">SBAD_LOCUS837</name>
</gene>
<dbReference type="Proteomes" id="UP000270296">
    <property type="component" value="Unassembled WGS sequence"/>
</dbReference>
<evidence type="ECO:0000313" key="2">
    <source>
        <dbReference type="EMBL" id="VDO92307.1"/>
    </source>
</evidence>
<evidence type="ECO:0000313" key="3">
    <source>
        <dbReference type="Proteomes" id="UP000270296"/>
    </source>
</evidence>
<organism evidence="4">
    <name type="scientific">Soboliphyme baturini</name>
    <dbReference type="NCBI Taxonomy" id="241478"/>
    <lineage>
        <taxon>Eukaryota</taxon>
        <taxon>Metazoa</taxon>
        <taxon>Ecdysozoa</taxon>
        <taxon>Nematoda</taxon>
        <taxon>Enoplea</taxon>
        <taxon>Dorylaimia</taxon>
        <taxon>Dioctophymatida</taxon>
        <taxon>Dioctophymatoidea</taxon>
        <taxon>Soboliphymatidae</taxon>
        <taxon>Soboliphyme</taxon>
    </lineage>
</organism>
<dbReference type="WBParaSite" id="SBAD_0000086001-mRNA-1">
    <property type="protein sequence ID" value="SBAD_0000086001-mRNA-1"/>
    <property type="gene ID" value="SBAD_0000086001"/>
</dbReference>
<keyword evidence="3" id="KW-1185">Reference proteome</keyword>
<feature type="compositionally biased region" description="Low complexity" evidence="1">
    <location>
        <begin position="139"/>
        <end position="152"/>
    </location>
</feature>
<feature type="compositionally biased region" description="Basic and acidic residues" evidence="1">
    <location>
        <begin position="274"/>
        <end position="283"/>
    </location>
</feature>
<evidence type="ECO:0000256" key="1">
    <source>
        <dbReference type="SAM" id="MobiDB-lite"/>
    </source>
</evidence>
<dbReference type="AlphaFoldDB" id="A0A183IB43"/>
<protein>
    <submittedName>
        <fullName evidence="2 4">Uncharacterized protein</fullName>
    </submittedName>
</protein>
<feature type="region of interest" description="Disordered" evidence="1">
    <location>
        <begin position="241"/>
        <end position="290"/>
    </location>
</feature>
<dbReference type="EMBL" id="UZAM01006638">
    <property type="protein sequence ID" value="VDO92307.1"/>
    <property type="molecule type" value="Genomic_DNA"/>
</dbReference>
<name>A0A183IB43_9BILA</name>
<feature type="region of interest" description="Disordered" evidence="1">
    <location>
        <begin position="108"/>
        <end position="163"/>
    </location>
</feature>
<evidence type="ECO:0000313" key="4">
    <source>
        <dbReference type="WBParaSite" id="SBAD_0000086001-mRNA-1"/>
    </source>
</evidence>
<sequence length="386" mass="42112">MPLQTDRSGDGGTYNRAAQTASAIAARATSLGAATRRLALGGTQFLAINNKRTISRNETAAALARGVASRRLHQLCVQTKPSRSSVILLNRDKLYGHNTTESKRLTSVDDDRVPQRGAARRDAIRRGDDNNDKCCTRNSYRASAAATTTGSSDTKRSEALTSSTDVVPLRTALLFARHSVQRYNGDRTGTNVQRVTELPAAHAALERVILRPLSAAATAVSHSCDNRADAIIPCEEATAEKLPQDAPGAAKETTCREAAKRTLRPSPRPRLRPPPREGQSRRRDATRRKAWRGVARLEPVDGQDHSTSPLSLTFRELRTQNRFRGLRWSLRGAAAIGVLAMTAFTTVGRLVTARCGSSTCHWLCGSSSIRNLKFQSKQLRNSGNYF</sequence>
<reference evidence="4" key="1">
    <citation type="submission" date="2016-06" db="UniProtKB">
        <authorList>
            <consortium name="WormBaseParasite"/>
        </authorList>
    </citation>
    <scope>IDENTIFICATION</scope>
</reference>
<accession>A0A183IB43</accession>
<feature type="compositionally biased region" description="Basic and acidic residues" evidence="1">
    <location>
        <begin position="108"/>
        <end position="135"/>
    </location>
</feature>
<proteinExistence type="predicted"/>
<reference evidence="2 3" key="2">
    <citation type="submission" date="2018-11" db="EMBL/GenBank/DDBJ databases">
        <authorList>
            <consortium name="Pathogen Informatics"/>
        </authorList>
    </citation>
    <scope>NUCLEOTIDE SEQUENCE [LARGE SCALE GENOMIC DNA]</scope>
</reference>
<feature type="compositionally biased region" description="Basic residues" evidence="1">
    <location>
        <begin position="261"/>
        <end position="273"/>
    </location>
</feature>